<keyword evidence="3" id="KW-1185">Reference proteome</keyword>
<dbReference type="NCBIfam" id="NF033580">
    <property type="entry name" value="transpos_IS5_3"/>
    <property type="match status" value="1"/>
</dbReference>
<name>A0A4R2C8E9_SHIGR</name>
<sequence length="140" mass="15977">MRRYELSDFEWGVIEPHLPNKVRGVPRVDDRKVLNGILWRFRTGSPWADVPERYGPYTTCYNRFVRWRKAGVWDRLLAAVSKAFDGEIVMIDSSCVRVHQHAATAKKGAMTMVAWDVPVVGSPRKSMRLSMPKAGRSISS</sequence>
<accession>A0A4R2C8E9</accession>
<protein>
    <submittedName>
        <fullName evidence="2">Transposase</fullName>
    </submittedName>
</protein>
<dbReference type="EMBL" id="SLVX01000027">
    <property type="protein sequence ID" value="TCN35672.1"/>
    <property type="molecule type" value="Genomic_DNA"/>
</dbReference>
<evidence type="ECO:0000313" key="3">
    <source>
        <dbReference type="Proteomes" id="UP000295351"/>
    </source>
</evidence>
<gene>
    <name evidence="2" type="ORF">EV665_12748</name>
</gene>
<evidence type="ECO:0000313" key="2">
    <source>
        <dbReference type="EMBL" id="TCN35672.1"/>
    </source>
</evidence>
<proteinExistence type="predicted"/>
<reference evidence="2 3" key="1">
    <citation type="submission" date="2019-03" db="EMBL/GenBank/DDBJ databases">
        <title>Genomic Encyclopedia of Type Strains, Phase IV (KMG-IV): sequencing the most valuable type-strain genomes for metagenomic binning, comparative biology and taxonomic classification.</title>
        <authorList>
            <person name="Goeker M."/>
        </authorList>
    </citation>
    <scope>NUCLEOTIDE SEQUENCE [LARGE SCALE GENOMIC DNA]</scope>
    <source>
        <strain evidence="2 3">DSM 18401</strain>
    </source>
</reference>
<feature type="domain" description="Insertion element IS402-like" evidence="1">
    <location>
        <begin position="6"/>
        <end position="76"/>
    </location>
</feature>
<evidence type="ECO:0000259" key="1">
    <source>
        <dbReference type="Pfam" id="PF13340"/>
    </source>
</evidence>
<dbReference type="Proteomes" id="UP000295351">
    <property type="component" value="Unassembled WGS sequence"/>
</dbReference>
<dbReference type="InterPro" id="IPR052909">
    <property type="entry name" value="Transposase_6_like"/>
</dbReference>
<dbReference type="InterPro" id="IPR025161">
    <property type="entry name" value="IS402-like_dom"/>
</dbReference>
<dbReference type="Pfam" id="PF13340">
    <property type="entry name" value="DUF4096"/>
    <property type="match status" value="1"/>
</dbReference>
<dbReference type="PANTHER" id="PTHR46637:SF1">
    <property type="entry name" value="BLL5188 PROTEIN"/>
    <property type="match status" value="1"/>
</dbReference>
<organism evidence="2 3">
    <name type="scientific">Shinella granuli</name>
    <dbReference type="NCBI Taxonomy" id="323621"/>
    <lineage>
        <taxon>Bacteria</taxon>
        <taxon>Pseudomonadati</taxon>
        <taxon>Pseudomonadota</taxon>
        <taxon>Alphaproteobacteria</taxon>
        <taxon>Hyphomicrobiales</taxon>
        <taxon>Rhizobiaceae</taxon>
        <taxon>Shinella</taxon>
    </lineage>
</organism>
<comment type="caution">
    <text evidence="2">The sequence shown here is derived from an EMBL/GenBank/DDBJ whole genome shotgun (WGS) entry which is preliminary data.</text>
</comment>
<dbReference type="AlphaFoldDB" id="A0A4R2C8E9"/>
<dbReference type="PANTHER" id="PTHR46637">
    <property type="entry name" value="TIS1421-TRANSPOSASE PROTEIN A"/>
    <property type="match status" value="1"/>
</dbReference>